<reference evidence="1" key="1">
    <citation type="journal article" date="2021" name="Proc. Natl. Acad. Sci. U.S.A.">
        <title>A Catalog of Tens of Thousands of Viruses from Human Metagenomes Reveals Hidden Associations with Chronic Diseases.</title>
        <authorList>
            <person name="Tisza M.J."/>
            <person name="Buck C.B."/>
        </authorList>
    </citation>
    <scope>NUCLEOTIDE SEQUENCE</scope>
    <source>
        <strain evidence="1">CtML55</strain>
    </source>
</reference>
<organism evidence="1">
    <name type="scientific">virus sp. ctML55</name>
    <dbReference type="NCBI Taxonomy" id="2827627"/>
    <lineage>
        <taxon>Viruses</taxon>
    </lineage>
</organism>
<dbReference type="EMBL" id="BK059105">
    <property type="protein sequence ID" value="DAE30863.1"/>
    <property type="molecule type" value="Genomic_DNA"/>
</dbReference>
<sequence length="45" mass="5173">MFSFLRNINPTIAYGLPRAVYADRMNRRMTDLAKASVTPLLKDPF</sequence>
<proteinExistence type="predicted"/>
<accession>A0A8S5RHK9</accession>
<name>A0A8S5RHK9_9VIRU</name>
<protein>
    <submittedName>
        <fullName evidence="1">Uncharacterized protein</fullName>
    </submittedName>
</protein>
<evidence type="ECO:0000313" key="1">
    <source>
        <dbReference type="EMBL" id="DAE30863.1"/>
    </source>
</evidence>